<proteinExistence type="predicted"/>
<keyword evidence="1" id="KW-1133">Transmembrane helix</keyword>
<sequence length="30" mass="3792">MIVHSAFIVKHIFRTLYDFFVDFFFLLFYN</sequence>
<accession>A0A8S5TQP5</accession>
<name>A0A8S5TQP5_9CAUD</name>
<feature type="transmembrane region" description="Helical" evidence="1">
    <location>
        <begin position="12"/>
        <end position="29"/>
    </location>
</feature>
<reference evidence="2" key="1">
    <citation type="journal article" date="2021" name="Proc. Natl. Acad. Sci. U.S.A.">
        <title>A Catalog of Tens of Thousands of Viruses from Human Metagenomes Reveals Hidden Associations with Chronic Diseases.</title>
        <authorList>
            <person name="Tisza M.J."/>
            <person name="Buck C.B."/>
        </authorList>
    </citation>
    <scope>NUCLEOTIDE SEQUENCE</scope>
    <source>
        <strain evidence="2">CtbbV81</strain>
    </source>
</reference>
<keyword evidence="1" id="KW-0812">Transmembrane</keyword>
<protein>
    <submittedName>
        <fullName evidence="2">Uncharacterized protein</fullName>
    </submittedName>
</protein>
<organism evidence="2">
    <name type="scientific">Siphoviridae sp. ctbbV81</name>
    <dbReference type="NCBI Taxonomy" id="2827900"/>
    <lineage>
        <taxon>Viruses</taxon>
        <taxon>Duplodnaviria</taxon>
        <taxon>Heunggongvirae</taxon>
        <taxon>Uroviricota</taxon>
        <taxon>Caudoviricetes</taxon>
    </lineage>
</organism>
<keyword evidence="1" id="KW-0472">Membrane</keyword>
<evidence type="ECO:0000256" key="1">
    <source>
        <dbReference type="SAM" id="Phobius"/>
    </source>
</evidence>
<evidence type="ECO:0000313" key="2">
    <source>
        <dbReference type="EMBL" id="DAF65435.1"/>
    </source>
</evidence>
<dbReference type="EMBL" id="BK032878">
    <property type="protein sequence ID" value="DAF65435.1"/>
    <property type="molecule type" value="Genomic_DNA"/>
</dbReference>